<protein>
    <submittedName>
        <fullName evidence="1">Uncharacterized protein</fullName>
    </submittedName>
</protein>
<accession>A0A1Q9CTY4</accession>
<dbReference type="Proteomes" id="UP000186817">
    <property type="component" value="Unassembled WGS sequence"/>
</dbReference>
<sequence>MVVRTIRKSKENLPYKRQSVVNFFCVAEYGKCNLAGIIVAEKRDDNQKKIAYTVELYGIEGRKVIAVADVKHSKGAGYEKAVEALRTKAEKLKIRKPSSNTVENWRLFERARANGVAAKFYGGFQKR</sequence>
<comment type="caution">
    <text evidence="1">The sequence shown here is derived from an EMBL/GenBank/DDBJ whole genome shotgun (WGS) entry which is preliminary data.</text>
</comment>
<dbReference type="EMBL" id="LSRX01000919">
    <property type="protein sequence ID" value="OLP86379.1"/>
    <property type="molecule type" value="Genomic_DNA"/>
</dbReference>
<evidence type="ECO:0000313" key="1">
    <source>
        <dbReference type="EMBL" id="OLP86379.1"/>
    </source>
</evidence>
<organism evidence="1 2">
    <name type="scientific">Symbiodinium microadriaticum</name>
    <name type="common">Dinoflagellate</name>
    <name type="synonym">Zooxanthella microadriatica</name>
    <dbReference type="NCBI Taxonomy" id="2951"/>
    <lineage>
        <taxon>Eukaryota</taxon>
        <taxon>Sar</taxon>
        <taxon>Alveolata</taxon>
        <taxon>Dinophyceae</taxon>
        <taxon>Suessiales</taxon>
        <taxon>Symbiodiniaceae</taxon>
        <taxon>Symbiodinium</taxon>
    </lineage>
</organism>
<dbReference type="OrthoDB" id="410201at2759"/>
<proteinExistence type="predicted"/>
<keyword evidence="2" id="KW-1185">Reference proteome</keyword>
<name>A0A1Q9CTY4_SYMMI</name>
<evidence type="ECO:0000313" key="2">
    <source>
        <dbReference type="Proteomes" id="UP000186817"/>
    </source>
</evidence>
<dbReference type="AlphaFoldDB" id="A0A1Q9CTY4"/>
<gene>
    <name evidence="1" type="ORF">AK812_SmicGene32520</name>
</gene>
<reference evidence="1 2" key="1">
    <citation type="submission" date="2016-02" db="EMBL/GenBank/DDBJ databases">
        <title>Genome analysis of coral dinoflagellate symbionts highlights evolutionary adaptations to a symbiotic lifestyle.</title>
        <authorList>
            <person name="Aranda M."/>
            <person name="Li Y."/>
            <person name="Liew Y.J."/>
            <person name="Baumgarten S."/>
            <person name="Simakov O."/>
            <person name="Wilson M."/>
            <person name="Piel J."/>
            <person name="Ashoor H."/>
            <person name="Bougouffa S."/>
            <person name="Bajic V.B."/>
            <person name="Ryu T."/>
            <person name="Ravasi T."/>
            <person name="Bayer T."/>
            <person name="Micklem G."/>
            <person name="Kim H."/>
            <person name="Bhak J."/>
            <person name="Lajeunesse T.C."/>
            <person name="Voolstra C.R."/>
        </authorList>
    </citation>
    <scope>NUCLEOTIDE SEQUENCE [LARGE SCALE GENOMIC DNA]</scope>
    <source>
        <strain evidence="1 2">CCMP2467</strain>
    </source>
</reference>